<evidence type="ECO:0000256" key="2">
    <source>
        <dbReference type="ARBA" id="ARBA00023034"/>
    </source>
</evidence>
<dbReference type="EMBL" id="QEKW01000008">
    <property type="protein sequence ID" value="PVZ08617.1"/>
    <property type="molecule type" value="Genomic_DNA"/>
</dbReference>
<accession>A0A2U1F8U2</accession>
<dbReference type="GO" id="GO:0070273">
    <property type="term" value="F:phosphatidylinositol-4-phosphate binding"/>
    <property type="evidence" value="ECO:0007669"/>
    <property type="project" value="InterPro"/>
</dbReference>
<keyword evidence="2" id="KW-0333">Golgi apparatus</keyword>
<evidence type="ECO:0000313" key="6">
    <source>
        <dbReference type="Proteomes" id="UP000245639"/>
    </source>
</evidence>
<organism evidence="5 6">
    <name type="scientific">Actinomycetospora cinnamomea</name>
    <dbReference type="NCBI Taxonomy" id="663609"/>
    <lineage>
        <taxon>Bacteria</taxon>
        <taxon>Bacillati</taxon>
        <taxon>Actinomycetota</taxon>
        <taxon>Actinomycetes</taxon>
        <taxon>Pseudonocardiales</taxon>
        <taxon>Pseudonocardiaceae</taxon>
        <taxon>Actinomycetospora</taxon>
    </lineage>
</organism>
<reference evidence="5 6" key="1">
    <citation type="submission" date="2018-04" db="EMBL/GenBank/DDBJ databases">
        <title>Genomic Encyclopedia of Type Strains, Phase IV (KMG-IV): sequencing the most valuable type-strain genomes for metagenomic binning, comparative biology and taxonomic classification.</title>
        <authorList>
            <person name="Goeker M."/>
        </authorList>
    </citation>
    <scope>NUCLEOTIDE SEQUENCE [LARGE SCALE GENOMIC DNA]</scope>
    <source>
        <strain evidence="5 6">DSM 45771</strain>
    </source>
</reference>
<evidence type="ECO:0000256" key="4">
    <source>
        <dbReference type="ARBA" id="ARBA00023136"/>
    </source>
</evidence>
<dbReference type="RefSeq" id="WP_116709299.1">
    <property type="nucleotide sequence ID" value="NZ_QEKW01000008.1"/>
</dbReference>
<protein>
    <submittedName>
        <fullName evidence="5">Golgi phosphoprotein 3 GPP34</fullName>
    </submittedName>
</protein>
<dbReference type="InterPro" id="IPR038261">
    <property type="entry name" value="GPP34-like_sf"/>
</dbReference>
<comment type="subcellular location">
    <subcellularLocation>
        <location evidence="1">Golgi apparatus membrane</location>
        <topology evidence="1">Peripheral membrane protein</topology>
        <orientation evidence="1">Cytoplasmic side</orientation>
    </subcellularLocation>
</comment>
<sequence>MRSERWSPRTADLTLPERVAWVLGDDDGRPVSTLTEPAGLLVAAAMVELLLDASLLDAGTAYRRGPVGIDDPLLSWVADSLLAHGGAKSDLQHAVTGNRGAQMIRRTMDRLVERGLAGREPRRVFGYLAMPVFGSALRVHEVDALHHDRAAVRAVLDGEEPDEAVAMLVVLLHHGRRVRALSPADPVLAAKRARAVAMGHHVPLGVSQDIRRLVSPTVGAVLAALTATTVIGSER</sequence>
<dbReference type="Proteomes" id="UP000245639">
    <property type="component" value="Unassembled WGS sequence"/>
</dbReference>
<keyword evidence="4" id="KW-0472">Membrane</keyword>
<proteinExistence type="predicted"/>
<dbReference type="InterPro" id="IPR008628">
    <property type="entry name" value="GPP34-like"/>
</dbReference>
<comment type="caution">
    <text evidence="5">The sequence shown here is derived from an EMBL/GenBank/DDBJ whole genome shotgun (WGS) entry which is preliminary data.</text>
</comment>
<evidence type="ECO:0000256" key="3">
    <source>
        <dbReference type="ARBA" id="ARBA00023121"/>
    </source>
</evidence>
<dbReference type="Gene3D" id="1.10.3630.10">
    <property type="entry name" value="yeast vps74-n-term truncation variant domain like"/>
    <property type="match status" value="1"/>
</dbReference>
<name>A0A2U1F8U2_9PSEU</name>
<keyword evidence="3" id="KW-0446">Lipid-binding</keyword>
<dbReference type="AlphaFoldDB" id="A0A2U1F8U2"/>
<gene>
    <name evidence="5" type="ORF">C8D89_108214</name>
</gene>
<dbReference type="Pfam" id="PF05719">
    <property type="entry name" value="GPP34"/>
    <property type="match status" value="1"/>
</dbReference>
<evidence type="ECO:0000256" key="1">
    <source>
        <dbReference type="ARBA" id="ARBA00004255"/>
    </source>
</evidence>
<keyword evidence="6" id="KW-1185">Reference proteome</keyword>
<dbReference type="GO" id="GO:0005737">
    <property type="term" value="C:cytoplasm"/>
    <property type="evidence" value="ECO:0007669"/>
    <property type="project" value="UniProtKB-ARBA"/>
</dbReference>
<dbReference type="GO" id="GO:0012505">
    <property type="term" value="C:endomembrane system"/>
    <property type="evidence" value="ECO:0007669"/>
    <property type="project" value="UniProtKB-ARBA"/>
</dbReference>
<dbReference type="OrthoDB" id="3678290at2"/>
<evidence type="ECO:0000313" key="5">
    <source>
        <dbReference type="EMBL" id="PVZ08617.1"/>
    </source>
</evidence>